<keyword evidence="4" id="KW-1185">Reference proteome</keyword>
<evidence type="ECO:0008006" key="5">
    <source>
        <dbReference type="Google" id="ProtNLM"/>
    </source>
</evidence>
<dbReference type="PANTHER" id="PTHR47926:SF382">
    <property type="entry name" value="PENTACOTRIPEPTIDE-REPEAT REGION OF PRORP DOMAIN-CONTAINING PROTEIN"/>
    <property type="match status" value="1"/>
</dbReference>
<dbReference type="Proteomes" id="UP000008021">
    <property type="component" value="Chromosome 11"/>
</dbReference>
<evidence type="ECO:0000256" key="2">
    <source>
        <dbReference type="ARBA" id="ARBA00022946"/>
    </source>
</evidence>
<dbReference type="Gramene" id="OMERI11G03430.1">
    <property type="protein sequence ID" value="OMERI11G03430.1"/>
    <property type="gene ID" value="OMERI11G03430"/>
</dbReference>
<dbReference type="Pfam" id="PF01535">
    <property type="entry name" value="PPR"/>
    <property type="match status" value="4"/>
</dbReference>
<reference evidence="3" key="1">
    <citation type="submission" date="2015-04" db="UniProtKB">
        <authorList>
            <consortium name="EnsemblPlants"/>
        </authorList>
    </citation>
    <scope>IDENTIFICATION</scope>
</reference>
<dbReference type="NCBIfam" id="TIGR00756">
    <property type="entry name" value="PPR"/>
    <property type="match status" value="1"/>
</dbReference>
<dbReference type="AlphaFoldDB" id="A0A0E0F2R8"/>
<reference evidence="3" key="2">
    <citation type="submission" date="2018-05" db="EMBL/GenBank/DDBJ databases">
        <title>OmerRS3 (Oryza meridionalis Reference Sequence Version 3).</title>
        <authorList>
            <person name="Zhang J."/>
            <person name="Kudrna D."/>
            <person name="Lee S."/>
            <person name="Talag J."/>
            <person name="Welchert J."/>
            <person name="Wing R.A."/>
        </authorList>
    </citation>
    <scope>NUCLEOTIDE SEQUENCE [LARGE SCALE GENOMIC DNA]</scope>
    <source>
        <strain evidence="3">cv. OR44</strain>
    </source>
</reference>
<organism evidence="3">
    <name type="scientific">Oryza meridionalis</name>
    <dbReference type="NCBI Taxonomy" id="40149"/>
    <lineage>
        <taxon>Eukaryota</taxon>
        <taxon>Viridiplantae</taxon>
        <taxon>Streptophyta</taxon>
        <taxon>Embryophyta</taxon>
        <taxon>Tracheophyta</taxon>
        <taxon>Spermatophyta</taxon>
        <taxon>Magnoliopsida</taxon>
        <taxon>Liliopsida</taxon>
        <taxon>Poales</taxon>
        <taxon>Poaceae</taxon>
        <taxon>BOP clade</taxon>
        <taxon>Oryzoideae</taxon>
        <taxon>Oryzeae</taxon>
        <taxon>Oryzinae</taxon>
        <taxon>Oryza</taxon>
    </lineage>
</organism>
<proteinExistence type="predicted"/>
<evidence type="ECO:0000313" key="3">
    <source>
        <dbReference type="EnsemblPlants" id="OMERI11G03430.1"/>
    </source>
</evidence>
<dbReference type="GO" id="GO:0009451">
    <property type="term" value="P:RNA modification"/>
    <property type="evidence" value="ECO:0007669"/>
    <property type="project" value="InterPro"/>
</dbReference>
<dbReference type="GO" id="GO:0003723">
    <property type="term" value="F:RNA binding"/>
    <property type="evidence" value="ECO:0007669"/>
    <property type="project" value="InterPro"/>
</dbReference>
<dbReference type="InterPro" id="IPR002885">
    <property type="entry name" value="PPR_rpt"/>
</dbReference>
<dbReference type="InterPro" id="IPR011990">
    <property type="entry name" value="TPR-like_helical_dom_sf"/>
</dbReference>
<evidence type="ECO:0000256" key="1">
    <source>
        <dbReference type="ARBA" id="ARBA00022737"/>
    </source>
</evidence>
<dbReference type="Gene3D" id="1.25.40.10">
    <property type="entry name" value="Tetratricopeptide repeat domain"/>
    <property type="match status" value="1"/>
</dbReference>
<sequence>MRRHYAVLLRRAASLPSLPLVASLHAAALRRGAVLAPSLIHAYSACGDLASARKLFDELPPRGRTLSARTALASAMSAHGRCREVLDLFAGLAEEEMDDKAVTAVLAACARAGMVDEGRRVFATVRRRRPALQHYTCMVEMLGRAGEVEEAERLVARMEARPDRVICAVLLAACRVHGRVDVAERVHGLMRQCGIA</sequence>
<dbReference type="PANTHER" id="PTHR47926">
    <property type="entry name" value="PENTATRICOPEPTIDE REPEAT-CONTAINING PROTEIN"/>
    <property type="match status" value="1"/>
</dbReference>
<name>A0A0E0F2R8_9ORYZ</name>
<protein>
    <recommendedName>
        <fullName evidence="5">Pentacotripeptide-repeat region of PRORP domain-containing protein</fullName>
    </recommendedName>
</protein>
<keyword evidence="1" id="KW-0677">Repeat</keyword>
<accession>A0A0E0F2R8</accession>
<dbReference type="EnsemblPlants" id="OMERI11G03430.1">
    <property type="protein sequence ID" value="OMERI11G03430.1"/>
    <property type="gene ID" value="OMERI11G03430"/>
</dbReference>
<dbReference type="HOGENOM" id="CLU_002706_0_0_1"/>
<evidence type="ECO:0000313" key="4">
    <source>
        <dbReference type="Proteomes" id="UP000008021"/>
    </source>
</evidence>
<dbReference type="STRING" id="40149.A0A0E0F2R8"/>
<dbReference type="FunFam" id="1.25.40.10:FF:001407">
    <property type="entry name" value="Pentatricopeptide (PPR) repeat protein"/>
    <property type="match status" value="1"/>
</dbReference>
<dbReference type="InterPro" id="IPR046960">
    <property type="entry name" value="PPR_At4g14850-like_plant"/>
</dbReference>
<dbReference type="eggNOG" id="KOG4197">
    <property type="taxonomic scope" value="Eukaryota"/>
</dbReference>
<keyword evidence="2" id="KW-0809">Transit peptide</keyword>